<evidence type="ECO:0000313" key="2">
    <source>
        <dbReference type="EMBL" id="NMA44314.1"/>
    </source>
</evidence>
<keyword evidence="2" id="KW-0238">DNA-binding</keyword>
<protein>
    <submittedName>
        <fullName evidence="2">AbrB/MazE/SpoVT family DNA-binding domain-containing protein</fullName>
    </submittedName>
</protein>
<accession>A0A7K4BYH3</accession>
<sequence>MSEIVVTTRKWGNSIGVTLPMKTVLKEGIKPNEKVVITIQKAGSIKDLFGSMKTKRTTEEIMKEVKKGWD</sequence>
<dbReference type="InterPro" id="IPR037914">
    <property type="entry name" value="SpoVT-AbrB_sf"/>
</dbReference>
<dbReference type="Gene3D" id="2.10.260.10">
    <property type="match status" value="1"/>
</dbReference>
<dbReference type="SUPFAM" id="SSF89447">
    <property type="entry name" value="AbrB/MazE/MraZ-like"/>
    <property type="match status" value="1"/>
</dbReference>
<dbReference type="AlphaFoldDB" id="A0A7K4BYH3"/>
<feature type="domain" description="SpoVT-AbrB" evidence="1">
    <location>
        <begin position="8"/>
        <end position="45"/>
    </location>
</feature>
<reference evidence="2 3" key="1">
    <citation type="journal article" date="2020" name="Biotechnol. Biofuels">
        <title>New insights from the biogas microbiome by comprehensive genome-resolved metagenomics of nearly 1600 species originating from multiple anaerobic digesters.</title>
        <authorList>
            <person name="Campanaro S."/>
            <person name="Treu L."/>
            <person name="Rodriguez-R L.M."/>
            <person name="Kovalovszki A."/>
            <person name="Ziels R.M."/>
            <person name="Maus I."/>
            <person name="Zhu X."/>
            <person name="Kougias P.G."/>
            <person name="Basile A."/>
            <person name="Luo G."/>
            <person name="Schluter A."/>
            <person name="Konstantinidis K.T."/>
            <person name="Angelidaki I."/>
        </authorList>
    </citation>
    <scope>NUCLEOTIDE SEQUENCE [LARGE SCALE GENOMIC DNA]</scope>
    <source>
        <strain evidence="2">AS22ysBPME_79</strain>
    </source>
</reference>
<name>A0A7K4BYH3_9ARCH</name>
<dbReference type="Proteomes" id="UP000526302">
    <property type="component" value="Unassembled WGS sequence"/>
</dbReference>
<evidence type="ECO:0000313" key="3">
    <source>
        <dbReference type="Proteomes" id="UP000526302"/>
    </source>
</evidence>
<organism evidence="2 3">
    <name type="scientific">Candidatus Iainarchaeum sp</name>
    <dbReference type="NCBI Taxonomy" id="3101447"/>
    <lineage>
        <taxon>Archaea</taxon>
        <taxon>Candidatus Iainarchaeota</taxon>
        <taxon>Candidatus Iainarchaeia</taxon>
        <taxon>Candidatus Iainarchaeales</taxon>
        <taxon>Candidatus Iainarchaeaceae</taxon>
        <taxon>Candidatus Iainarchaeum</taxon>
    </lineage>
</organism>
<evidence type="ECO:0000259" key="1">
    <source>
        <dbReference type="Pfam" id="PF04014"/>
    </source>
</evidence>
<dbReference type="InterPro" id="IPR007159">
    <property type="entry name" value="SpoVT-AbrB_dom"/>
</dbReference>
<comment type="caution">
    <text evidence="2">The sequence shown here is derived from an EMBL/GenBank/DDBJ whole genome shotgun (WGS) entry which is preliminary data.</text>
</comment>
<gene>
    <name evidence="2" type="ORF">GX950_00670</name>
</gene>
<dbReference type="GO" id="GO:0003677">
    <property type="term" value="F:DNA binding"/>
    <property type="evidence" value="ECO:0007669"/>
    <property type="project" value="UniProtKB-KW"/>
</dbReference>
<proteinExistence type="predicted"/>
<dbReference type="Pfam" id="PF04014">
    <property type="entry name" value="MazE_antitoxin"/>
    <property type="match status" value="1"/>
</dbReference>
<dbReference type="EMBL" id="JAAZKV010000006">
    <property type="protein sequence ID" value="NMA44314.1"/>
    <property type="molecule type" value="Genomic_DNA"/>
</dbReference>